<organism evidence="13 14">
    <name type="scientific">Aspergillus viridinutans</name>
    <dbReference type="NCBI Taxonomy" id="75553"/>
    <lineage>
        <taxon>Eukaryota</taxon>
        <taxon>Fungi</taxon>
        <taxon>Dikarya</taxon>
        <taxon>Ascomycota</taxon>
        <taxon>Pezizomycotina</taxon>
        <taxon>Eurotiomycetes</taxon>
        <taxon>Eurotiomycetidae</taxon>
        <taxon>Eurotiales</taxon>
        <taxon>Aspergillaceae</taxon>
        <taxon>Aspergillus</taxon>
        <taxon>Aspergillus subgen. Fumigati</taxon>
    </lineage>
</organism>
<evidence type="ECO:0000256" key="2">
    <source>
        <dbReference type="ARBA" id="ARBA00009575"/>
    </source>
</evidence>
<dbReference type="PANTHER" id="PTHR31586">
    <property type="entry name" value="CYTOCHROME C OXIDASE PROTEIN 20"/>
    <property type="match status" value="1"/>
</dbReference>
<evidence type="ECO:0000256" key="11">
    <source>
        <dbReference type="SAM" id="MobiDB-lite"/>
    </source>
</evidence>
<feature type="region of interest" description="Disordered" evidence="11">
    <location>
        <begin position="1"/>
        <end position="38"/>
    </location>
</feature>
<keyword evidence="8 9" id="KW-0472">Membrane</keyword>
<comment type="similarity">
    <text evidence="2 9">Belongs to the COX20 family.</text>
</comment>
<dbReference type="GeneID" id="66933415"/>
<feature type="coiled-coil region" evidence="10">
    <location>
        <begin position="157"/>
        <end position="193"/>
    </location>
</feature>
<reference evidence="13 14" key="1">
    <citation type="submission" date="2021-02" db="EMBL/GenBank/DDBJ databases">
        <title>Pan-genome distribution and transcriptional activeness of fungal secondary metabolism genes in Aspergillus section Fumigati.</title>
        <authorList>
            <person name="Takahashi H."/>
            <person name="Umemura M."/>
            <person name="Ninomiya A."/>
            <person name="Kusuya Y."/>
            <person name="Urayama S."/>
            <person name="Shimizu M."/>
            <person name="Watanabe A."/>
            <person name="Kamei K."/>
            <person name="Yaguchi T."/>
            <person name="Hagiwara D."/>
        </authorList>
    </citation>
    <scope>NUCLEOTIDE SEQUENCE [LARGE SCALE GENOMIC DNA]</scope>
    <source>
        <strain evidence="13 14">IFM 47045</strain>
    </source>
</reference>
<dbReference type="AlphaFoldDB" id="A0A9P3BXG3"/>
<feature type="transmembrane region" description="Helical" evidence="12">
    <location>
        <begin position="124"/>
        <end position="142"/>
    </location>
</feature>
<keyword evidence="7 9" id="KW-0496">Mitochondrion</keyword>
<proteinExistence type="inferred from homology"/>
<dbReference type="PANTHER" id="PTHR31586:SF1">
    <property type="entry name" value="CYTOCHROME C OXIDASE ASSEMBLY PROTEIN COX20, MITOCHONDRIAL"/>
    <property type="match status" value="1"/>
</dbReference>
<evidence type="ECO:0000256" key="7">
    <source>
        <dbReference type="ARBA" id="ARBA00023128"/>
    </source>
</evidence>
<evidence type="ECO:0000256" key="8">
    <source>
        <dbReference type="ARBA" id="ARBA00023136"/>
    </source>
</evidence>
<dbReference type="InterPro" id="IPR022533">
    <property type="entry name" value="Cox20"/>
</dbReference>
<evidence type="ECO:0000313" key="13">
    <source>
        <dbReference type="EMBL" id="GIK01397.1"/>
    </source>
</evidence>
<dbReference type="GO" id="GO:0033617">
    <property type="term" value="P:mitochondrial respiratory chain complex IV assembly"/>
    <property type="evidence" value="ECO:0007669"/>
    <property type="project" value="InterPro"/>
</dbReference>
<sequence>MADDTRDSTTHMPIAGANERTASEDSSSSRKKTKYELPKSQVGKLWEAFGNPEESANVLSNTGYSGTKKDASDVSVTEAMKSMSLKEVTSFYKAPCARDSLLLGIGAGFGIGGVRGVLGGLRSIWTACNWAVGAFAITSLAAHEFCQRRRVQELDGMKQAVELMKELKLKKQREKEKQMAEEAARLAEEEKKRKSWTNLSNYKFW</sequence>
<accession>A0A9P3BXG3</accession>
<dbReference type="EMBL" id="BOPL01000003">
    <property type="protein sequence ID" value="GIK01397.1"/>
    <property type="molecule type" value="Genomic_DNA"/>
</dbReference>
<keyword evidence="4 12" id="KW-0812">Transmembrane</keyword>
<comment type="caution">
    <text evidence="13">The sequence shown here is derived from an EMBL/GenBank/DDBJ whole genome shotgun (WGS) entry which is preliminary data.</text>
</comment>
<evidence type="ECO:0000256" key="12">
    <source>
        <dbReference type="SAM" id="Phobius"/>
    </source>
</evidence>
<evidence type="ECO:0000256" key="5">
    <source>
        <dbReference type="ARBA" id="ARBA00022792"/>
    </source>
</evidence>
<dbReference type="RefSeq" id="XP_043124583.1">
    <property type="nucleotide sequence ID" value="XM_043268648.1"/>
</dbReference>
<evidence type="ECO:0000256" key="1">
    <source>
        <dbReference type="ARBA" id="ARBA00004273"/>
    </source>
</evidence>
<gene>
    <name evidence="13" type="ORF">Aspvir_005433</name>
</gene>
<evidence type="ECO:0000256" key="3">
    <source>
        <dbReference type="ARBA" id="ARBA00017689"/>
    </source>
</evidence>
<keyword evidence="5 9" id="KW-0999">Mitochondrion inner membrane</keyword>
<dbReference type="Proteomes" id="UP000710440">
    <property type="component" value="Unassembled WGS sequence"/>
</dbReference>
<comment type="subcellular location">
    <subcellularLocation>
        <location evidence="1 9">Mitochondrion inner membrane</location>
    </subcellularLocation>
</comment>
<keyword evidence="10" id="KW-0175">Coiled coil</keyword>
<feature type="transmembrane region" description="Helical" evidence="12">
    <location>
        <begin position="100"/>
        <end position="118"/>
    </location>
</feature>
<keyword evidence="6 12" id="KW-1133">Transmembrane helix</keyword>
<evidence type="ECO:0000256" key="10">
    <source>
        <dbReference type="SAM" id="Coils"/>
    </source>
</evidence>
<keyword evidence="14" id="KW-1185">Reference proteome</keyword>
<protein>
    <recommendedName>
        <fullName evidence="3 9">Cytochrome c oxidase assembly protein COX20, mitochondrial</fullName>
    </recommendedName>
</protein>
<evidence type="ECO:0000256" key="9">
    <source>
        <dbReference type="PIRNR" id="PIRNR007871"/>
    </source>
</evidence>
<dbReference type="OrthoDB" id="14603at2759"/>
<evidence type="ECO:0000256" key="6">
    <source>
        <dbReference type="ARBA" id="ARBA00022989"/>
    </source>
</evidence>
<comment type="function">
    <text evidence="9">Involved in the assembly of the cytochrome c oxidase complex.</text>
</comment>
<dbReference type="GO" id="GO:0005743">
    <property type="term" value="C:mitochondrial inner membrane"/>
    <property type="evidence" value="ECO:0007669"/>
    <property type="project" value="UniProtKB-SubCell"/>
</dbReference>
<evidence type="ECO:0000256" key="4">
    <source>
        <dbReference type="ARBA" id="ARBA00022692"/>
    </source>
</evidence>
<dbReference type="PIRSF" id="PIRSF007871">
    <property type="entry name" value="Cox20"/>
    <property type="match status" value="1"/>
</dbReference>
<evidence type="ECO:0000313" key="14">
    <source>
        <dbReference type="Proteomes" id="UP000710440"/>
    </source>
</evidence>
<name>A0A9P3BXG3_ASPVI</name>
<dbReference type="Pfam" id="PF12597">
    <property type="entry name" value="Cox20"/>
    <property type="match status" value="1"/>
</dbReference>